<sequence length="207" mass="22649">MSSATFRASLRLVHRIPRSIRLNTTQSLPRNLLPLHPRHFASTTIRSAGISEHPPAHRTYLVSSPTQETLDEQELDAQVIPAQDARISITDRAAEQLRTIALRQHDPNAALRVVVESGGCHGYQYKLELATARLPEDYHFTHPTIAPSNVLVDAVSFSLLNGSTIDFATELIGSSFRVLDNPHAKGSGCGCGVSWELNLDDLPAGRS</sequence>
<dbReference type="GO" id="GO:0005739">
    <property type="term" value="C:mitochondrion"/>
    <property type="evidence" value="ECO:0007669"/>
    <property type="project" value="TreeGrafter"/>
</dbReference>
<dbReference type="GO" id="GO:0051537">
    <property type="term" value="F:2 iron, 2 sulfur cluster binding"/>
    <property type="evidence" value="ECO:0007669"/>
    <property type="project" value="TreeGrafter"/>
</dbReference>
<dbReference type="PANTHER" id="PTHR43011">
    <property type="entry name" value="IRON-SULFUR CLUSTER ASSEMBLY 2 HOMOLOG, MITOCHONDRIAL"/>
    <property type="match status" value="1"/>
</dbReference>
<dbReference type="PANTHER" id="PTHR43011:SF1">
    <property type="entry name" value="IRON-SULFUR CLUSTER ASSEMBLY 2 HOMOLOG, MITOCHONDRIAL"/>
    <property type="match status" value="1"/>
</dbReference>
<dbReference type="Proteomes" id="UP000623687">
    <property type="component" value="Unassembled WGS sequence"/>
</dbReference>
<keyword evidence="4" id="KW-1185">Reference proteome</keyword>
<dbReference type="Pfam" id="PF01521">
    <property type="entry name" value="Fe-S_biosyn"/>
    <property type="match status" value="1"/>
</dbReference>
<dbReference type="InterPro" id="IPR000361">
    <property type="entry name" value="ATAP_core_dom"/>
</dbReference>
<dbReference type="Gene3D" id="2.60.300.12">
    <property type="entry name" value="HesB-like domain"/>
    <property type="match status" value="1"/>
</dbReference>
<evidence type="ECO:0000256" key="1">
    <source>
        <dbReference type="ARBA" id="ARBA00006718"/>
    </source>
</evidence>
<protein>
    <submittedName>
        <fullName evidence="3">[4Fe-4S] proteins maturation</fullName>
    </submittedName>
</protein>
<dbReference type="RefSeq" id="XP_036630890.1">
    <property type="nucleotide sequence ID" value="XM_036777270.1"/>
</dbReference>
<dbReference type="GeneID" id="59377560"/>
<dbReference type="GO" id="GO:0005506">
    <property type="term" value="F:iron ion binding"/>
    <property type="evidence" value="ECO:0007669"/>
    <property type="project" value="TreeGrafter"/>
</dbReference>
<evidence type="ECO:0000313" key="3">
    <source>
        <dbReference type="EMBL" id="KAF7428518.1"/>
    </source>
</evidence>
<reference evidence="3" key="1">
    <citation type="submission" date="2019-07" db="EMBL/GenBank/DDBJ databases">
        <authorList>
            <person name="Palmer J.M."/>
        </authorList>
    </citation>
    <scope>NUCLEOTIDE SEQUENCE</scope>
    <source>
        <strain evidence="3">PC9</strain>
    </source>
</reference>
<dbReference type="VEuPathDB" id="FungiDB:PC9H_007742"/>
<evidence type="ECO:0000313" key="4">
    <source>
        <dbReference type="Proteomes" id="UP000623687"/>
    </source>
</evidence>
<evidence type="ECO:0000259" key="2">
    <source>
        <dbReference type="Pfam" id="PF01521"/>
    </source>
</evidence>
<accession>A0A8H6ZVV9</accession>
<dbReference type="NCBIfam" id="TIGR00049">
    <property type="entry name" value="iron-sulfur cluster assembly accessory protein"/>
    <property type="match status" value="1"/>
</dbReference>
<comment type="caution">
    <text evidence="3">The sequence shown here is derived from an EMBL/GenBank/DDBJ whole genome shotgun (WGS) entry which is preliminary data.</text>
</comment>
<gene>
    <name evidence="3" type="primary">ISA2</name>
    <name evidence="3" type="ORF">PC9H_007742</name>
</gene>
<dbReference type="GO" id="GO:0016226">
    <property type="term" value="P:iron-sulfur cluster assembly"/>
    <property type="evidence" value="ECO:0007669"/>
    <property type="project" value="InterPro"/>
</dbReference>
<dbReference type="EMBL" id="JACETU010000005">
    <property type="protein sequence ID" value="KAF7428518.1"/>
    <property type="molecule type" value="Genomic_DNA"/>
</dbReference>
<dbReference type="InterPro" id="IPR035903">
    <property type="entry name" value="HesB-like_dom_sf"/>
</dbReference>
<dbReference type="GO" id="GO:0051539">
    <property type="term" value="F:4 iron, 4 sulfur cluster binding"/>
    <property type="evidence" value="ECO:0007669"/>
    <property type="project" value="TreeGrafter"/>
</dbReference>
<dbReference type="FunFam" id="2.60.300.12:FF:000010">
    <property type="entry name" value="Unplaced genomic scaffold supercont1.5, whole genome shotgun sequence"/>
    <property type="match status" value="1"/>
</dbReference>
<organism evidence="3 4">
    <name type="scientific">Pleurotus ostreatus</name>
    <name type="common">Oyster mushroom</name>
    <name type="synonym">White-rot fungus</name>
    <dbReference type="NCBI Taxonomy" id="5322"/>
    <lineage>
        <taxon>Eukaryota</taxon>
        <taxon>Fungi</taxon>
        <taxon>Dikarya</taxon>
        <taxon>Basidiomycota</taxon>
        <taxon>Agaricomycotina</taxon>
        <taxon>Agaricomycetes</taxon>
        <taxon>Agaricomycetidae</taxon>
        <taxon>Agaricales</taxon>
        <taxon>Pleurotineae</taxon>
        <taxon>Pleurotaceae</taxon>
        <taxon>Pleurotus</taxon>
    </lineage>
</organism>
<dbReference type="SUPFAM" id="SSF89360">
    <property type="entry name" value="HesB-like domain"/>
    <property type="match status" value="1"/>
</dbReference>
<name>A0A8H6ZVV9_PLEOS</name>
<feature type="domain" description="Core" evidence="2">
    <location>
        <begin position="87"/>
        <end position="191"/>
    </location>
</feature>
<comment type="similarity">
    <text evidence="1">Belongs to the HesB/IscA family.</text>
</comment>
<proteinExistence type="inferred from homology"/>
<dbReference type="InterPro" id="IPR016092">
    <property type="entry name" value="ATAP"/>
</dbReference>
<dbReference type="OrthoDB" id="1938621at2759"/>
<dbReference type="AlphaFoldDB" id="A0A8H6ZVV9"/>